<evidence type="ECO:0000256" key="1">
    <source>
        <dbReference type="SAM" id="SignalP"/>
    </source>
</evidence>
<feature type="domain" description="Bifunctional inhibitor/plant lipid transfer protein/seed storage helical" evidence="2">
    <location>
        <begin position="30"/>
        <end position="113"/>
    </location>
</feature>
<keyword evidence="1" id="KW-0732">Signal</keyword>
<dbReference type="InterPro" id="IPR039265">
    <property type="entry name" value="DIR1-like"/>
</dbReference>
<dbReference type="Gene3D" id="1.10.110.10">
    <property type="entry name" value="Plant lipid-transfer and hydrophobic proteins"/>
    <property type="match status" value="1"/>
</dbReference>
<protein>
    <submittedName>
        <fullName evidence="3">OSIGBa0092M08.3 protein</fullName>
    </submittedName>
</protein>
<dbReference type="GO" id="GO:0009627">
    <property type="term" value="P:systemic acquired resistance"/>
    <property type="evidence" value="ECO:0007669"/>
    <property type="project" value="InterPro"/>
</dbReference>
<dbReference type="PANTHER" id="PTHR33122">
    <property type="entry name" value="LIPID BINDING PROTEIN-RELATED"/>
    <property type="match status" value="1"/>
</dbReference>
<evidence type="ECO:0000259" key="2">
    <source>
        <dbReference type="SMART" id="SM00499"/>
    </source>
</evidence>
<feature type="chain" id="PRO_5004162242" evidence="1">
    <location>
        <begin position="27"/>
        <end position="124"/>
    </location>
</feature>
<dbReference type="GO" id="GO:0005504">
    <property type="term" value="F:fatty acid binding"/>
    <property type="evidence" value="ECO:0007669"/>
    <property type="project" value="InterPro"/>
</dbReference>
<dbReference type="Pfam" id="PF14368">
    <property type="entry name" value="LTP_2"/>
    <property type="match status" value="1"/>
</dbReference>
<dbReference type="AlphaFoldDB" id="Q01I49"/>
<evidence type="ECO:0000313" key="3">
    <source>
        <dbReference type="EMBL" id="CAH67591.1"/>
    </source>
</evidence>
<dbReference type="EMBL" id="CR855216">
    <property type="protein sequence ID" value="CAH67591.1"/>
    <property type="molecule type" value="Genomic_DNA"/>
</dbReference>
<reference evidence="3" key="1">
    <citation type="journal article" date="2002" name="Nature">
        <title>Sequence and analysis of rice chromosome 4.</title>
        <authorList>
            <person name="Feng Q."/>
            <person name="Zhang Y."/>
            <person name="Hao P."/>
            <person name="Wang S."/>
            <person name="Fu G."/>
            <person name="Huang Y."/>
            <person name="Li Y."/>
            <person name="Zhu J."/>
            <person name="Liu Y."/>
            <person name="Hu X."/>
            <person name="Jia P."/>
            <person name="Zhang Y."/>
            <person name="Zhao Q."/>
            <person name="Ying K."/>
            <person name="Yu S."/>
            <person name="Tang Y."/>
            <person name="Weng Q."/>
            <person name="Zhang L."/>
            <person name="Lu Y."/>
            <person name="Mu J."/>
            <person name="Lu Y."/>
            <person name="Zhang L.S."/>
            <person name="Yu Z."/>
            <person name="Fan D."/>
            <person name="Liu X."/>
            <person name="Lu T."/>
            <person name="Li C."/>
            <person name="Wu Y."/>
            <person name="Sun T."/>
            <person name="Lei H."/>
            <person name="Li T."/>
            <person name="Hu H."/>
            <person name="Guan J."/>
            <person name="Wu M."/>
            <person name="Zhang R."/>
            <person name="Zhou B."/>
            <person name="Chen Z."/>
            <person name="Chen L."/>
            <person name="Jin Z."/>
            <person name="Wang R."/>
            <person name="Yin H."/>
            <person name="Cai Z."/>
            <person name="Ren S."/>
            <person name="Lv G."/>
            <person name="Gu W."/>
            <person name="Zhu G."/>
            <person name="Tu Y."/>
            <person name="Jia J."/>
            <person name="Zhang Y."/>
            <person name="Chen J."/>
            <person name="Kang H."/>
            <person name="Chen X."/>
            <person name="Shao C."/>
            <person name="Sun Y."/>
            <person name="Hu Q."/>
            <person name="Zhang X."/>
            <person name="Zhang W."/>
            <person name="Wang L."/>
            <person name="Ding C."/>
            <person name="Sheng H."/>
            <person name="Gu J."/>
            <person name="Chen S."/>
            <person name="Ni L."/>
            <person name="Zhu F."/>
            <person name="Chen W."/>
            <person name="Lan L."/>
            <person name="Lai Y."/>
            <person name="Cheng Z."/>
            <person name="Gu M."/>
            <person name="Jiang J."/>
            <person name="Li J."/>
            <person name="Hong G."/>
            <person name="Xue Y."/>
            <person name="Han B."/>
        </authorList>
    </citation>
    <scope>NUCLEOTIDE SEQUENCE</scope>
</reference>
<dbReference type="SMART" id="SM00499">
    <property type="entry name" value="AAI"/>
    <property type="match status" value="1"/>
</dbReference>
<name>Q01I49_ORYSA</name>
<organism evidence="3">
    <name type="scientific">Oryza sativa</name>
    <name type="common">Rice</name>
    <dbReference type="NCBI Taxonomy" id="4530"/>
    <lineage>
        <taxon>Eukaryota</taxon>
        <taxon>Viridiplantae</taxon>
        <taxon>Streptophyta</taxon>
        <taxon>Embryophyta</taxon>
        <taxon>Tracheophyta</taxon>
        <taxon>Spermatophyta</taxon>
        <taxon>Magnoliopsida</taxon>
        <taxon>Liliopsida</taxon>
        <taxon>Poales</taxon>
        <taxon>Poaceae</taxon>
        <taxon>BOP clade</taxon>
        <taxon>Oryzoideae</taxon>
        <taxon>Oryzeae</taxon>
        <taxon>Oryzinae</taxon>
        <taxon>Oryza</taxon>
    </lineage>
</organism>
<reference evidence="3" key="2">
    <citation type="submission" date="2004-10" db="EMBL/GenBank/DDBJ databases">
        <title>Chromosome-wide comparison between domesticated rice subspecies indica and japonica.</title>
        <authorList>
            <person name="Han B."/>
        </authorList>
    </citation>
    <scope>NUCLEOTIDE SEQUENCE</scope>
</reference>
<accession>Q01I49</accession>
<gene>
    <name evidence="3" type="primary">OSIGBa0092M08.3</name>
</gene>
<sequence>MRSSPIIFLLLAAAAAITAPWQVAHAAGKCGKTPAEKVALKLAPCAKAAQDPGARPPAACCAAVRDIGTHQSHACLCAVLLSSTVRRSGVKPEVAITIPKRCKLANRPVGYKCGGLMTTYDGLV</sequence>
<dbReference type="InterPro" id="IPR016140">
    <property type="entry name" value="Bifunc_inhib/LTP/seed_store"/>
</dbReference>
<dbReference type="SUPFAM" id="SSF47699">
    <property type="entry name" value="Bifunctional inhibitor/lipid-transfer protein/seed storage 2S albumin"/>
    <property type="match status" value="1"/>
</dbReference>
<dbReference type="InterPro" id="IPR036312">
    <property type="entry name" value="Bifun_inhib/LTP/seed_sf"/>
</dbReference>
<feature type="signal peptide" evidence="1">
    <location>
        <begin position="1"/>
        <end position="26"/>
    </location>
</feature>
<proteinExistence type="predicted"/>
<dbReference type="PANTHER" id="PTHR33122:SF57">
    <property type="entry name" value="BIFUNCTIONAL INHIBITOR_PLANT LIPID TRANSFER PROTEIN_SEED STORAGE HELICAL DOMAIN-CONTAINING PROTEIN"/>
    <property type="match status" value="1"/>
</dbReference>